<feature type="coiled-coil region" evidence="4">
    <location>
        <begin position="102"/>
        <end position="129"/>
    </location>
</feature>
<dbReference type="PRINTS" id="PR00207">
    <property type="entry name" value="FLAGELLIN"/>
</dbReference>
<name>A0ABV9GW69_9BURK</name>
<keyword evidence="7" id="KW-0282">Flagellum</keyword>
<evidence type="ECO:0000256" key="2">
    <source>
        <dbReference type="ARBA" id="ARBA00023143"/>
    </source>
</evidence>
<dbReference type="Gene3D" id="6.10.10.10">
    <property type="entry name" value="Flagellar export chaperone, C-terminal domain"/>
    <property type="match status" value="1"/>
</dbReference>
<gene>
    <name evidence="7" type="ORF">ACFO3A_08565</name>
</gene>
<dbReference type="SUPFAM" id="SSF64518">
    <property type="entry name" value="Phase 1 flagellin"/>
    <property type="match status" value="1"/>
</dbReference>
<keyword evidence="2 3" id="KW-0975">Bacterial flagellum</keyword>
<dbReference type="InterPro" id="IPR046358">
    <property type="entry name" value="Flagellin_C"/>
</dbReference>
<dbReference type="Pfam" id="PF00700">
    <property type="entry name" value="Flagellin_C"/>
    <property type="match status" value="1"/>
</dbReference>
<dbReference type="Proteomes" id="UP001595967">
    <property type="component" value="Unassembled WGS sequence"/>
</dbReference>
<accession>A0ABV9GW69</accession>
<keyword evidence="8" id="KW-1185">Reference proteome</keyword>
<keyword evidence="3" id="KW-0964">Secreted</keyword>
<feature type="domain" description="Flagellin N-terminal" evidence="5">
    <location>
        <begin position="5"/>
        <end position="142"/>
    </location>
</feature>
<feature type="domain" description="Flagellin C-terminal" evidence="6">
    <location>
        <begin position="328"/>
        <end position="413"/>
    </location>
</feature>
<evidence type="ECO:0000256" key="4">
    <source>
        <dbReference type="SAM" id="Coils"/>
    </source>
</evidence>
<dbReference type="InterPro" id="IPR001029">
    <property type="entry name" value="Flagellin_N"/>
</dbReference>
<evidence type="ECO:0000259" key="5">
    <source>
        <dbReference type="Pfam" id="PF00669"/>
    </source>
</evidence>
<comment type="caution">
    <text evidence="7">The sequence shown here is derived from an EMBL/GenBank/DDBJ whole genome shotgun (WGS) entry which is preliminary data.</text>
</comment>
<dbReference type="Gene3D" id="3.30.70.2120">
    <property type="match status" value="1"/>
</dbReference>
<comment type="similarity">
    <text evidence="1 3">Belongs to the bacterial flagellin family.</text>
</comment>
<dbReference type="PANTHER" id="PTHR42792">
    <property type="entry name" value="FLAGELLIN"/>
    <property type="match status" value="1"/>
</dbReference>
<reference evidence="8" key="1">
    <citation type="journal article" date="2019" name="Int. J. Syst. Evol. Microbiol.">
        <title>The Global Catalogue of Microorganisms (GCM) 10K type strain sequencing project: providing services to taxonomists for standard genome sequencing and annotation.</title>
        <authorList>
            <consortium name="The Broad Institute Genomics Platform"/>
            <consortium name="The Broad Institute Genome Sequencing Center for Infectious Disease"/>
            <person name="Wu L."/>
            <person name="Ma J."/>
        </authorList>
    </citation>
    <scope>NUCLEOTIDE SEQUENCE [LARGE SCALE GENOMIC DNA]</scope>
    <source>
        <strain evidence="8">JCM 11650</strain>
    </source>
</reference>
<comment type="subcellular location">
    <subcellularLocation>
        <location evidence="3">Secreted</location>
    </subcellularLocation>
    <subcellularLocation>
        <location evidence="3">Bacterial flagellum</location>
    </subcellularLocation>
</comment>
<dbReference type="InterPro" id="IPR001492">
    <property type="entry name" value="Flagellin"/>
</dbReference>
<proteinExistence type="inferred from homology"/>
<evidence type="ECO:0000259" key="6">
    <source>
        <dbReference type="Pfam" id="PF00700"/>
    </source>
</evidence>
<keyword evidence="7" id="KW-0969">Cilium</keyword>
<evidence type="ECO:0000256" key="1">
    <source>
        <dbReference type="ARBA" id="ARBA00005709"/>
    </source>
</evidence>
<evidence type="ECO:0000313" key="8">
    <source>
        <dbReference type="Proteomes" id="UP001595967"/>
    </source>
</evidence>
<dbReference type="PANTHER" id="PTHR42792:SF2">
    <property type="entry name" value="FLAGELLIN"/>
    <property type="match status" value="1"/>
</dbReference>
<evidence type="ECO:0000256" key="3">
    <source>
        <dbReference type="RuleBase" id="RU362073"/>
    </source>
</evidence>
<sequence length="415" mass="42927">MAATINTNIASINAQRNLTLSGASLNTTMQRLSSGLRVNSAKDDAAGLAIAERMNTQVKGLTVASRNANDGISLAQTTEGALGKIGDMLQRMRELAVQAGNATNSKSDREALQLEVKQMADEVDRVAKQTNFNGQKVLDGSFAGAVFQVGANSGDNITLGALVDTRASQISSVSYAESGVASIDTAEATTPITSFSAPATGLTITVTSPGGSTNVVKLPDPIPAADSPQERLGQIVEAINNKSSDTGVTAYLTKIDGTEQYKIEILSSKLDGNGEPVQVSFDNFSVAATGMDATSIDIAGGAGAGSVLKARGIEDIDVSTQAGAWVALQKIDSAIDQVNAARATLGAVQTRFETAVNNIDIQVENLASARGRIVDADFAKETANLSRTQILQQAGTAMVAQANQIPQSVLQLLQG</sequence>
<protein>
    <recommendedName>
        <fullName evidence="3">Flagellin</fullName>
    </recommendedName>
</protein>
<evidence type="ECO:0000313" key="7">
    <source>
        <dbReference type="EMBL" id="MFC4622267.1"/>
    </source>
</evidence>
<dbReference type="InterPro" id="IPR042187">
    <property type="entry name" value="Flagellin_C_sub2"/>
</dbReference>
<dbReference type="Pfam" id="PF00669">
    <property type="entry name" value="Flagellin_N"/>
    <property type="match status" value="1"/>
</dbReference>
<comment type="function">
    <text evidence="3">Flagellin is the subunit protein which polymerizes to form the filaments of bacterial flagella.</text>
</comment>
<dbReference type="RefSeq" id="WP_377725639.1">
    <property type="nucleotide sequence ID" value="NZ_JBHSEW010000006.1"/>
</dbReference>
<dbReference type="Gene3D" id="1.20.1330.10">
    <property type="entry name" value="f41 fragment of flagellin, N-terminal domain"/>
    <property type="match status" value="1"/>
</dbReference>
<dbReference type="EMBL" id="JBHSEW010000006">
    <property type="protein sequence ID" value="MFC4622267.1"/>
    <property type="molecule type" value="Genomic_DNA"/>
</dbReference>
<organism evidence="7 8">
    <name type="scientific">Comamonas nitrativorans</name>
    <dbReference type="NCBI Taxonomy" id="108437"/>
    <lineage>
        <taxon>Bacteria</taxon>
        <taxon>Pseudomonadati</taxon>
        <taxon>Pseudomonadota</taxon>
        <taxon>Betaproteobacteria</taxon>
        <taxon>Burkholderiales</taxon>
        <taxon>Comamonadaceae</taxon>
        <taxon>Comamonas</taxon>
    </lineage>
</organism>
<keyword evidence="7" id="KW-0966">Cell projection</keyword>
<keyword evidence="4" id="KW-0175">Coiled coil</keyword>